<dbReference type="EMBL" id="LILD01000001">
    <property type="protein sequence ID" value="KOO39082.1"/>
    <property type="molecule type" value="Genomic_DNA"/>
</dbReference>
<gene>
    <name evidence="2" type="ORF">AMD02_09615</name>
</gene>
<dbReference type="RefSeq" id="WP_053431153.1">
    <property type="nucleotide sequence ID" value="NZ_LILD02000025.1"/>
</dbReference>
<dbReference type="AlphaFoldDB" id="A0A0M0KKG8"/>
<dbReference type="InterPro" id="IPR058651">
    <property type="entry name" value="HTH_VMAP-M9"/>
</dbReference>
<dbReference type="Pfam" id="PF26355">
    <property type="entry name" value="HTH_VMAP-M9"/>
    <property type="match status" value="1"/>
</dbReference>
<evidence type="ECO:0000313" key="2">
    <source>
        <dbReference type="EMBL" id="KOO39082.1"/>
    </source>
</evidence>
<proteinExistence type="predicted"/>
<name>A0A0M0KKG8_ALKHA</name>
<evidence type="ECO:0000259" key="1">
    <source>
        <dbReference type="Pfam" id="PF26355"/>
    </source>
</evidence>
<feature type="domain" description="vWA-MoxR associated protein N-terminal HTH" evidence="1">
    <location>
        <begin position="59"/>
        <end position="128"/>
    </location>
</feature>
<comment type="caution">
    <text evidence="2">The sequence shown here is derived from an EMBL/GenBank/DDBJ whole genome shotgun (WGS) entry which is preliminary data.</text>
</comment>
<organism evidence="2">
    <name type="scientific">Halalkalibacterium halodurans</name>
    <name type="common">Bacillus halodurans</name>
    <dbReference type="NCBI Taxonomy" id="86665"/>
    <lineage>
        <taxon>Bacteria</taxon>
        <taxon>Bacillati</taxon>
        <taxon>Bacillota</taxon>
        <taxon>Bacilli</taxon>
        <taxon>Bacillales</taxon>
        <taxon>Bacillaceae</taxon>
        <taxon>Halalkalibacterium (ex Joshi et al. 2022)</taxon>
    </lineage>
</organism>
<dbReference type="PATRIC" id="fig|136160.3.peg.2287"/>
<sequence>MLSERTKLDVEWDRKKIPYTGDVVSHVLKVFDQKKSKDKNCCEDKVWVLTHKKENRIAIIEELKQHLVNNIETLTIGGVWETTGYSGIATQLRTIITYLLKKRIPQFFRNLCSRNHLSLPRSNFRTTL</sequence>
<protein>
    <recommendedName>
        <fullName evidence="1">vWA-MoxR associated protein N-terminal HTH domain-containing protein</fullName>
    </recommendedName>
</protein>
<accession>A0A0M0KKG8</accession>
<reference evidence="2" key="1">
    <citation type="submission" date="2015-08" db="EMBL/GenBank/DDBJ databases">
        <title>Complete DNA Sequence of Pseudomonas syringae pv. actinidiae, the Causal Agent of Kiwifruit Canker Disease.</title>
        <authorList>
            <person name="Rikkerink E.H.A."/>
            <person name="Fineran P.C."/>
        </authorList>
    </citation>
    <scope>NUCLEOTIDE SEQUENCE</scope>
    <source>
        <strain evidence="2">DSM 13666</strain>
    </source>
</reference>